<keyword evidence="3" id="KW-1185">Reference proteome</keyword>
<reference evidence="3" key="1">
    <citation type="journal article" date="2019" name="Int. J. Syst. Evol. Microbiol.">
        <title>The Global Catalogue of Microorganisms (GCM) 10K type strain sequencing project: providing services to taxonomists for standard genome sequencing and annotation.</title>
        <authorList>
            <consortium name="The Broad Institute Genomics Platform"/>
            <consortium name="The Broad Institute Genome Sequencing Center for Infectious Disease"/>
            <person name="Wu L."/>
            <person name="Ma J."/>
        </authorList>
    </citation>
    <scope>NUCLEOTIDE SEQUENCE [LARGE SCALE GENOMIC DNA]</scope>
    <source>
        <strain evidence="3">CGMCC 1.16855</strain>
    </source>
</reference>
<dbReference type="SUPFAM" id="SSF69572">
    <property type="entry name" value="Activating enzymes of the ubiquitin-like proteins"/>
    <property type="match status" value="1"/>
</dbReference>
<dbReference type="InterPro" id="IPR045886">
    <property type="entry name" value="ThiF/MoeB/HesA"/>
</dbReference>
<dbReference type="InterPro" id="IPR000594">
    <property type="entry name" value="ThiF_NAD_FAD-bd"/>
</dbReference>
<sequence length="283" mass="30287">MAGHAHIPSMDLDFTEAELRRYSRHILLEEVGAIGQAKLRAARVLLVGAGGLGSPLALYLAAAGIGTLGIIDDDHLELSNLQRQVAHTTARIGRNKAESASETIGALNPETRVEIHARRLDADWAWANVGKYDLVCDGTDNFGTRFLLGDACHLLHRPLVSAAVLRFEGQLSVFRSHEGAPHPCHRCLHPEPPPDGLVPTCSEAGVLGAVTGVMGTLQATEVLKLILGIGEGLSGRLLLWDALDMRFRTVKLRRDPACPLCGDHPTIHDLSAHGATFAPACVV</sequence>
<dbReference type="Proteomes" id="UP001595420">
    <property type="component" value="Unassembled WGS sequence"/>
</dbReference>
<dbReference type="PANTHER" id="PTHR10953">
    <property type="entry name" value="UBIQUITIN-ACTIVATING ENZYME E1"/>
    <property type="match status" value="1"/>
</dbReference>
<gene>
    <name evidence="2" type="ORF">ACFOD3_22395</name>
</gene>
<protein>
    <submittedName>
        <fullName evidence="2">HesA/MoeB/ThiF family protein</fullName>
    </submittedName>
</protein>
<proteinExistence type="predicted"/>
<name>A0ABV7BYI2_9PROT</name>
<evidence type="ECO:0000313" key="2">
    <source>
        <dbReference type="EMBL" id="MFC3002667.1"/>
    </source>
</evidence>
<accession>A0ABV7BYI2</accession>
<organism evidence="2 3">
    <name type="scientific">Falsiroseomonas tokyonensis</name>
    <dbReference type="NCBI Taxonomy" id="430521"/>
    <lineage>
        <taxon>Bacteria</taxon>
        <taxon>Pseudomonadati</taxon>
        <taxon>Pseudomonadota</taxon>
        <taxon>Alphaproteobacteria</taxon>
        <taxon>Acetobacterales</taxon>
        <taxon>Roseomonadaceae</taxon>
        <taxon>Falsiroseomonas</taxon>
    </lineage>
</organism>
<comment type="caution">
    <text evidence="2">The sequence shown here is derived from an EMBL/GenBank/DDBJ whole genome shotgun (WGS) entry which is preliminary data.</text>
</comment>
<dbReference type="CDD" id="cd00757">
    <property type="entry name" value="ThiF_MoeB_HesA_family"/>
    <property type="match status" value="1"/>
</dbReference>
<dbReference type="NCBIfam" id="NF004281">
    <property type="entry name" value="PRK05690.1"/>
    <property type="match status" value="1"/>
</dbReference>
<dbReference type="InterPro" id="IPR035985">
    <property type="entry name" value="Ubiquitin-activating_enz"/>
</dbReference>
<evidence type="ECO:0000313" key="3">
    <source>
        <dbReference type="Proteomes" id="UP001595420"/>
    </source>
</evidence>
<evidence type="ECO:0000259" key="1">
    <source>
        <dbReference type="Pfam" id="PF00899"/>
    </source>
</evidence>
<feature type="domain" description="THIF-type NAD/FAD binding fold" evidence="1">
    <location>
        <begin position="22"/>
        <end position="259"/>
    </location>
</feature>
<dbReference type="Gene3D" id="3.40.50.720">
    <property type="entry name" value="NAD(P)-binding Rossmann-like Domain"/>
    <property type="match status" value="1"/>
</dbReference>
<dbReference type="EMBL" id="JBHRSB010000007">
    <property type="protein sequence ID" value="MFC3002667.1"/>
    <property type="molecule type" value="Genomic_DNA"/>
</dbReference>
<dbReference type="Pfam" id="PF00899">
    <property type="entry name" value="ThiF"/>
    <property type="match status" value="1"/>
</dbReference>
<dbReference type="PANTHER" id="PTHR10953:SF102">
    <property type="entry name" value="ADENYLYLTRANSFERASE AND SULFURTRANSFERASE MOCS3"/>
    <property type="match status" value="1"/>
</dbReference>